<keyword evidence="5" id="KW-0479">Metal-binding</keyword>
<dbReference type="InterPro" id="IPR006689">
    <property type="entry name" value="Small_GTPase_ARF/SAR"/>
</dbReference>
<dbReference type="PROSITE" id="PS51417">
    <property type="entry name" value="ARF"/>
    <property type="match status" value="1"/>
</dbReference>
<dbReference type="GeneID" id="94845583"/>
<dbReference type="SUPFAM" id="SSF52540">
    <property type="entry name" value="P-loop containing nucleoside triphosphate hydrolases"/>
    <property type="match status" value="1"/>
</dbReference>
<feature type="binding site" evidence="4">
    <location>
        <begin position="118"/>
        <end position="121"/>
    </location>
    <ligand>
        <name>GTP</name>
        <dbReference type="ChEBI" id="CHEBI:37565"/>
    </ligand>
</feature>
<evidence type="ECO:0000256" key="5">
    <source>
        <dbReference type="PIRSR" id="PIRSR606689-2"/>
    </source>
</evidence>
<feature type="binding site" evidence="4">
    <location>
        <begin position="16"/>
        <end position="23"/>
    </location>
    <ligand>
        <name>GTP</name>
        <dbReference type="ChEBI" id="CHEBI:37565"/>
    </ligand>
</feature>
<dbReference type="SMART" id="SM00178">
    <property type="entry name" value="SAR"/>
    <property type="match status" value="1"/>
</dbReference>
<accession>A0A1J4JIE9</accession>
<dbReference type="PANTHER" id="PTHR11711">
    <property type="entry name" value="ADP RIBOSYLATION FACTOR-RELATED"/>
    <property type="match status" value="1"/>
</dbReference>
<reference evidence="7" key="1">
    <citation type="submission" date="2016-10" db="EMBL/GenBank/DDBJ databases">
        <authorList>
            <person name="Benchimol M."/>
            <person name="Almeida L.G."/>
            <person name="Vasconcelos A.T."/>
            <person name="Perreira-Neves A."/>
            <person name="Rosa I.A."/>
            <person name="Tasca T."/>
            <person name="Bogo M.R."/>
            <person name="de Souza W."/>
        </authorList>
    </citation>
    <scope>NUCLEOTIDE SEQUENCE [LARGE SCALE GENOMIC DNA]</scope>
    <source>
        <strain evidence="7">K</strain>
    </source>
</reference>
<protein>
    <submittedName>
        <fullName evidence="7">ADP-ribosylation factor 1</fullName>
    </submittedName>
</protein>
<organism evidence="7 8">
    <name type="scientific">Tritrichomonas foetus</name>
    <dbReference type="NCBI Taxonomy" id="1144522"/>
    <lineage>
        <taxon>Eukaryota</taxon>
        <taxon>Metamonada</taxon>
        <taxon>Parabasalia</taxon>
        <taxon>Tritrichomonadida</taxon>
        <taxon>Tritrichomonadidae</taxon>
        <taxon>Tritrichomonas</taxon>
    </lineage>
</organism>
<evidence type="ECO:0000256" key="6">
    <source>
        <dbReference type="RuleBase" id="RU003925"/>
    </source>
</evidence>
<evidence type="ECO:0000256" key="2">
    <source>
        <dbReference type="ARBA" id="ARBA00022741"/>
    </source>
</evidence>
<dbReference type="SMART" id="SM00175">
    <property type="entry name" value="RAB"/>
    <property type="match status" value="1"/>
</dbReference>
<dbReference type="GO" id="GO:0030010">
    <property type="term" value="P:establishment of cell polarity"/>
    <property type="evidence" value="ECO:0007669"/>
    <property type="project" value="UniProtKB-ARBA"/>
</dbReference>
<keyword evidence="8" id="KW-1185">Reference proteome</keyword>
<dbReference type="Proteomes" id="UP000179807">
    <property type="component" value="Unassembled WGS sequence"/>
</dbReference>
<dbReference type="FunFam" id="3.40.50.300:FF:000412">
    <property type="entry name" value="ADP-ribosylation factor 1"/>
    <property type="match status" value="1"/>
</dbReference>
<dbReference type="PRINTS" id="PR00328">
    <property type="entry name" value="SAR1GTPBP"/>
</dbReference>
<comment type="similarity">
    <text evidence="1 6">Belongs to the small GTPase superfamily. Arf family.</text>
</comment>
<dbReference type="SMART" id="SM00177">
    <property type="entry name" value="ARF"/>
    <property type="match status" value="1"/>
</dbReference>
<dbReference type="OrthoDB" id="2011769at2759"/>
<dbReference type="GO" id="GO:0003924">
    <property type="term" value="F:GTPase activity"/>
    <property type="evidence" value="ECO:0007669"/>
    <property type="project" value="InterPro"/>
</dbReference>
<dbReference type="VEuPathDB" id="TrichDB:TRFO_36524"/>
<proteinExistence type="inferred from homology"/>
<dbReference type="NCBIfam" id="TIGR00231">
    <property type="entry name" value="small_GTP"/>
    <property type="match status" value="1"/>
</dbReference>
<keyword evidence="5" id="KW-0460">Magnesium</keyword>
<evidence type="ECO:0000256" key="3">
    <source>
        <dbReference type="ARBA" id="ARBA00023134"/>
    </source>
</evidence>
<sequence>MGSCCSVQEYRILMLGVGAAGKTTILYRLKKNEVVHTIATVGFTMETVHFGDLEFCVWDLGGQDKIRPLWRHYFDGAQGVIFVVDSSDRSLFQTAKQEFHQIAQAPQLKNCPILIFANKQDIDGAISAEKLAATLEVQVLDQRRYHIEESCALTGSGLVEGMNWLSDAVTNKTPH</sequence>
<dbReference type="RefSeq" id="XP_068350460.1">
    <property type="nucleotide sequence ID" value="XM_068510879.1"/>
</dbReference>
<dbReference type="AlphaFoldDB" id="A0A1J4JIE9"/>
<dbReference type="GO" id="GO:0046872">
    <property type="term" value="F:metal ion binding"/>
    <property type="evidence" value="ECO:0007669"/>
    <property type="project" value="UniProtKB-KW"/>
</dbReference>
<feature type="binding site" evidence="5">
    <location>
        <position position="40"/>
    </location>
    <ligand>
        <name>Mg(2+)</name>
        <dbReference type="ChEBI" id="CHEBI:18420"/>
    </ligand>
</feature>
<dbReference type="PROSITE" id="PS51419">
    <property type="entry name" value="RAB"/>
    <property type="match status" value="1"/>
</dbReference>
<feature type="binding site" evidence="4">
    <location>
        <position position="62"/>
    </location>
    <ligand>
        <name>GTP</name>
        <dbReference type="ChEBI" id="CHEBI:37565"/>
    </ligand>
</feature>
<gene>
    <name evidence="7" type="primary">ARF1</name>
    <name evidence="7" type="ORF">TRFO_36524</name>
</gene>
<dbReference type="InterPro" id="IPR027417">
    <property type="entry name" value="P-loop_NTPase"/>
</dbReference>
<name>A0A1J4JIE9_9EUKA</name>
<keyword evidence="3 4" id="KW-0342">GTP-binding</keyword>
<dbReference type="Gene3D" id="3.40.50.300">
    <property type="entry name" value="P-loop containing nucleotide triphosphate hydrolases"/>
    <property type="match status" value="1"/>
</dbReference>
<dbReference type="GO" id="GO:0005525">
    <property type="term" value="F:GTP binding"/>
    <property type="evidence" value="ECO:0007669"/>
    <property type="project" value="UniProtKB-KW"/>
</dbReference>
<dbReference type="Pfam" id="PF00025">
    <property type="entry name" value="Arf"/>
    <property type="match status" value="1"/>
</dbReference>
<feature type="binding site" evidence="5">
    <location>
        <position position="23"/>
    </location>
    <ligand>
        <name>Mg(2+)</name>
        <dbReference type="ChEBI" id="CHEBI:18420"/>
    </ligand>
</feature>
<dbReference type="EMBL" id="MLAK01001124">
    <property type="protein sequence ID" value="OHS97323.1"/>
    <property type="molecule type" value="Genomic_DNA"/>
</dbReference>
<comment type="caution">
    <text evidence="7">The sequence shown here is derived from an EMBL/GenBank/DDBJ whole genome shotgun (WGS) entry which is preliminary data.</text>
</comment>
<dbReference type="InterPro" id="IPR005225">
    <property type="entry name" value="Small_GTP-bd"/>
</dbReference>
<dbReference type="CDD" id="cd00878">
    <property type="entry name" value="Arf_Arl"/>
    <property type="match status" value="1"/>
</dbReference>
<dbReference type="InterPro" id="IPR024156">
    <property type="entry name" value="Small_GTPase_ARF"/>
</dbReference>
<keyword evidence="2 4" id="KW-0547">Nucleotide-binding</keyword>
<evidence type="ECO:0000313" key="7">
    <source>
        <dbReference type="EMBL" id="OHS97323.1"/>
    </source>
</evidence>
<evidence type="ECO:0000313" key="8">
    <source>
        <dbReference type="Proteomes" id="UP000179807"/>
    </source>
</evidence>
<evidence type="ECO:0000256" key="1">
    <source>
        <dbReference type="ARBA" id="ARBA00010290"/>
    </source>
</evidence>
<evidence type="ECO:0000256" key="4">
    <source>
        <dbReference type="PIRSR" id="PIRSR606689-1"/>
    </source>
</evidence>